<keyword evidence="3" id="KW-1185">Reference proteome</keyword>
<sequence>MLSGVGSALLSANKGLLLRQEVGLALAAGLTSMWWAIGSCIVSLILQEPISLSRDVLSGAAPGAVVDTLKQALEGARGPTVGTLAMRSLADEAGGASPTARSLSALLFADDAGGAWQAIAGPCLGAVTALAAALQPALGAPKESAARPSAAPAGWNRAQAPQAARSPASQHSAVLRSLLTACEDGPHAVDAARALSALCCAARTADRLGVVQYAEPGLGAAVAALARALQRSQSLQRATLSLPAGAIAVAAAAHGSWGLSASAETVDAALCPLWMVEDAARTCLGRLLQAYGPASLEQAVIESRALGPDEKQETLNALTKFQ</sequence>
<comment type="caution">
    <text evidence="2">The sequence shown here is derived from an EMBL/GenBank/DDBJ whole genome shotgun (WGS) entry which is preliminary data.</text>
</comment>
<evidence type="ECO:0000313" key="3">
    <source>
        <dbReference type="Proteomes" id="UP001255856"/>
    </source>
</evidence>
<name>A0AAD9IIY4_PROWI</name>
<evidence type="ECO:0000256" key="1">
    <source>
        <dbReference type="SAM" id="MobiDB-lite"/>
    </source>
</evidence>
<organism evidence="2 3">
    <name type="scientific">Prototheca wickerhamii</name>
    <dbReference type="NCBI Taxonomy" id="3111"/>
    <lineage>
        <taxon>Eukaryota</taxon>
        <taxon>Viridiplantae</taxon>
        <taxon>Chlorophyta</taxon>
        <taxon>core chlorophytes</taxon>
        <taxon>Trebouxiophyceae</taxon>
        <taxon>Chlorellales</taxon>
        <taxon>Chlorellaceae</taxon>
        <taxon>Prototheca</taxon>
    </lineage>
</organism>
<reference evidence="2" key="1">
    <citation type="submission" date="2021-01" db="EMBL/GenBank/DDBJ databases">
        <authorList>
            <person name="Eckstrom K.M.E."/>
        </authorList>
    </citation>
    <scope>NUCLEOTIDE SEQUENCE</scope>
    <source>
        <strain evidence="2">UVCC 0001</strain>
    </source>
</reference>
<accession>A0AAD9IIY4</accession>
<gene>
    <name evidence="2" type="ORF">QBZ16_003273</name>
</gene>
<dbReference type="EMBL" id="JASFZW010000004">
    <property type="protein sequence ID" value="KAK2078433.1"/>
    <property type="molecule type" value="Genomic_DNA"/>
</dbReference>
<feature type="region of interest" description="Disordered" evidence="1">
    <location>
        <begin position="143"/>
        <end position="167"/>
    </location>
</feature>
<feature type="compositionally biased region" description="Low complexity" evidence="1">
    <location>
        <begin position="157"/>
        <end position="167"/>
    </location>
</feature>
<evidence type="ECO:0000313" key="2">
    <source>
        <dbReference type="EMBL" id="KAK2078433.1"/>
    </source>
</evidence>
<dbReference type="Proteomes" id="UP001255856">
    <property type="component" value="Unassembled WGS sequence"/>
</dbReference>
<dbReference type="AlphaFoldDB" id="A0AAD9IIY4"/>
<protein>
    <submittedName>
        <fullName evidence="2">Uncharacterized protein</fullName>
    </submittedName>
</protein>
<proteinExistence type="predicted"/>